<dbReference type="GO" id="GO:0051536">
    <property type="term" value="F:iron-sulfur cluster binding"/>
    <property type="evidence" value="ECO:0007669"/>
    <property type="project" value="InterPro"/>
</dbReference>
<evidence type="ECO:0000313" key="3">
    <source>
        <dbReference type="Proteomes" id="UP000460715"/>
    </source>
</evidence>
<protein>
    <submittedName>
        <fullName evidence="2">(2Fe-2S)-binding protein</fullName>
    </submittedName>
</protein>
<dbReference type="OrthoDB" id="573392at2"/>
<evidence type="ECO:0000313" key="2">
    <source>
        <dbReference type="EMBL" id="MXP65910.1"/>
    </source>
</evidence>
<dbReference type="Pfam" id="PF13510">
    <property type="entry name" value="Fer2_4"/>
    <property type="match status" value="1"/>
</dbReference>
<dbReference type="EMBL" id="SNVJ01000031">
    <property type="protein sequence ID" value="MXP65910.1"/>
    <property type="molecule type" value="Genomic_DNA"/>
</dbReference>
<comment type="caution">
    <text evidence="2">The sequence shown here is derived from an EMBL/GenBank/DDBJ whole genome shotgun (WGS) entry which is preliminary data.</text>
</comment>
<proteinExistence type="predicted"/>
<dbReference type="InterPro" id="IPR042204">
    <property type="entry name" value="2Fe-2S-bd_N"/>
</dbReference>
<keyword evidence="3" id="KW-1185">Reference proteome</keyword>
<gene>
    <name evidence="2" type="ORF">E0493_21415</name>
</gene>
<reference evidence="2 3" key="1">
    <citation type="submission" date="2019-03" db="EMBL/GenBank/DDBJ databases">
        <title>Roseomonas sp. a novel Roseomonas species isolated from Sea whip Gorgonian.</title>
        <authorList>
            <person name="Li F."/>
            <person name="Pan X."/>
            <person name="Huang S."/>
            <person name="Li Z."/>
            <person name="Meng B."/>
        </authorList>
    </citation>
    <scope>NUCLEOTIDE SEQUENCE [LARGE SCALE GENOMIC DNA]</scope>
    <source>
        <strain evidence="2 3">M0104</strain>
    </source>
</reference>
<dbReference type="SUPFAM" id="SSF54292">
    <property type="entry name" value="2Fe-2S ferredoxin-like"/>
    <property type="match status" value="1"/>
</dbReference>
<organism evidence="2 3">
    <name type="scientific">Teichococcus coralli</name>
    <dbReference type="NCBI Taxonomy" id="2545983"/>
    <lineage>
        <taxon>Bacteria</taxon>
        <taxon>Pseudomonadati</taxon>
        <taxon>Pseudomonadota</taxon>
        <taxon>Alphaproteobacteria</taxon>
        <taxon>Acetobacterales</taxon>
        <taxon>Roseomonadaceae</taxon>
        <taxon>Roseomonas</taxon>
    </lineage>
</organism>
<keyword evidence="1" id="KW-0560">Oxidoreductase</keyword>
<dbReference type="Proteomes" id="UP000460715">
    <property type="component" value="Unassembled WGS sequence"/>
</dbReference>
<dbReference type="GO" id="GO:0016491">
    <property type="term" value="F:oxidoreductase activity"/>
    <property type="evidence" value="ECO:0007669"/>
    <property type="project" value="UniProtKB-KW"/>
</dbReference>
<accession>A0A845BIK6</accession>
<evidence type="ECO:0000256" key="1">
    <source>
        <dbReference type="ARBA" id="ARBA00023002"/>
    </source>
</evidence>
<sequence>MQLVRLVDQDRPGIRFVFEGRRCDARAGDTLLTAILAGEGGFLRRSEFGDGPRAGFCLMGACQDCRVVVEGRGPVRACVTECTPGMVVRRA</sequence>
<dbReference type="InterPro" id="IPR036010">
    <property type="entry name" value="2Fe-2S_ferredoxin-like_sf"/>
</dbReference>
<dbReference type="Gene3D" id="3.10.20.440">
    <property type="entry name" value="2Fe-2S iron-sulphur cluster binding domain, sarcosine oxidase, alpha subunit, N-terminal domain"/>
    <property type="match status" value="1"/>
</dbReference>
<dbReference type="AlphaFoldDB" id="A0A845BIK6"/>
<name>A0A845BIK6_9PROT</name>